<dbReference type="EMBL" id="LILB01000005">
    <property type="protein sequence ID" value="KOO48812.1"/>
    <property type="molecule type" value="Genomic_DNA"/>
</dbReference>
<feature type="site" description="Could be important to modulate the pK values of the two catalytic cysteine residues" evidence="8">
    <location>
        <position position="217"/>
    </location>
</feature>
<evidence type="ECO:0000256" key="6">
    <source>
        <dbReference type="ARBA" id="ARBA00023235"/>
    </source>
</evidence>
<dbReference type="InterPro" id="IPR018510">
    <property type="entry name" value="DAP_epimerase_AS"/>
</dbReference>
<dbReference type="STRING" id="263475.AMD00_10315"/>
<dbReference type="RefSeq" id="WP_053416997.1">
    <property type="nucleotide sequence ID" value="NZ_LILB01000005.1"/>
</dbReference>
<keyword evidence="5 8" id="KW-0457">Lysine biosynthesis</keyword>
<evidence type="ECO:0000256" key="2">
    <source>
        <dbReference type="ARBA" id="ARBA00010219"/>
    </source>
</evidence>
<name>A0A0M0LD22_9BACL</name>
<comment type="subunit">
    <text evidence="8">Homodimer.</text>
</comment>
<keyword evidence="6 8" id="KW-0413">Isomerase</keyword>
<evidence type="ECO:0000256" key="4">
    <source>
        <dbReference type="ARBA" id="ARBA00022605"/>
    </source>
</evidence>
<evidence type="ECO:0000256" key="5">
    <source>
        <dbReference type="ARBA" id="ARBA00023154"/>
    </source>
</evidence>
<comment type="catalytic activity">
    <reaction evidence="7 8">
        <text>(2S,6S)-2,6-diaminopimelate = meso-2,6-diaminopimelate</text>
        <dbReference type="Rhea" id="RHEA:15393"/>
        <dbReference type="ChEBI" id="CHEBI:57609"/>
        <dbReference type="ChEBI" id="CHEBI:57791"/>
        <dbReference type="EC" id="5.1.1.7"/>
    </reaction>
</comment>
<dbReference type="GO" id="GO:0009089">
    <property type="term" value="P:lysine biosynthetic process via diaminopimelate"/>
    <property type="evidence" value="ECO:0007669"/>
    <property type="project" value="UniProtKB-UniRule"/>
</dbReference>
<dbReference type="GeneID" id="301136491"/>
<comment type="similarity">
    <text evidence="2 8">Belongs to the diaminopimelate epimerase family.</text>
</comment>
<comment type="subcellular location">
    <subcellularLocation>
        <location evidence="8">Cytoplasm</location>
    </subcellularLocation>
</comment>
<dbReference type="Gene3D" id="3.10.310.10">
    <property type="entry name" value="Diaminopimelate Epimerase, Chain A, domain 1"/>
    <property type="match status" value="2"/>
</dbReference>
<accession>A0A0M0LD22</accession>
<dbReference type="UniPathway" id="UPA00034">
    <property type="reaction ID" value="UER00025"/>
</dbReference>
<feature type="binding site" evidence="8">
    <location>
        <position position="13"/>
    </location>
    <ligand>
        <name>substrate</name>
    </ligand>
</feature>
<dbReference type="PROSITE" id="PS01326">
    <property type="entry name" value="DAP_EPIMERASE"/>
    <property type="match status" value="1"/>
</dbReference>
<feature type="binding site" evidence="8">
    <location>
        <position position="162"/>
    </location>
    <ligand>
        <name>substrate</name>
    </ligand>
</feature>
<dbReference type="Pfam" id="PF01678">
    <property type="entry name" value="DAP_epimerase"/>
    <property type="match status" value="2"/>
</dbReference>
<evidence type="ECO:0000256" key="1">
    <source>
        <dbReference type="ARBA" id="ARBA00005196"/>
    </source>
</evidence>
<keyword evidence="8" id="KW-0963">Cytoplasm</keyword>
<feature type="binding site" evidence="8">
    <location>
        <position position="199"/>
    </location>
    <ligand>
        <name>substrate</name>
    </ligand>
</feature>
<evidence type="ECO:0000256" key="9">
    <source>
        <dbReference type="PROSITE-ProRule" id="PRU10125"/>
    </source>
</evidence>
<evidence type="ECO:0000256" key="3">
    <source>
        <dbReference type="ARBA" id="ARBA00013080"/>
    </source>
</evidence>
<feature type="binding site" evidence="8">
    <location>
        <begin position="217"/>
        <end position="218"/>
    </location>
    <ligand>
        <name>substrate</name>
    </ligand>
</feature>
<feature type="binding site" evidence="8">
    <location>
        <begin position="227"/>
        <end position="228"/>
    </location>
    <ligand>
        <name>substrate</name>
    </ligand>
</feature>
<dbReference type="SUPFAM" id="SSF54506">
    <property type="entry name" value="Diaminopimelate epimerase-like"/>
    <property type="match status" value="2"/>
</dbReference>
<dbReference type="OrthoDB" id="9805408at2"/>
<evidence type="ECO:0000313" key="11">
    <source>
        <dbReference type="Proteomes" id="UP000036867"/>
    </source>
</evidence>
<feature type="binding site" evidence="8">
    <location>
        <position position="64"/>
    </location>
    <ligand>
        <name>substrate</name>
    </ligand>
</feature>
<feature type="site" description="Could be important to modulate the pK values of the two catalytic cysteine residues" evidence="8">
    <location>
        <position position="164"/>
    </location>
</feature>
<gene>
    <name evidence="8" type="primary">dapF</name>
    <name evidence="10" type="ORF">AMD00_10315</name>
</gene>
<keyword evidence="4 8" id="KW-0028">Amino-acid biosynthesis</keyword>
<dbReference type="GO" id="GO:0008837">
    <property type="term" value="F:diaminopimelate epimerase activity"/>
    <property type="evidence" value="ECO:0007669"/>
    <property type="project" value="UniProtKB-UniRule"/>
</dbReference>
<feature type="binding site" evidence="8">
    <location>
        <begin position="74"/>
        <end position="75"/>
    </location>
    <ligand>
        <name>substrate</name>
    </ligand>
</feature>
<feature type="active site" description="Proton donor" evidence="8">
    <location>
        <position position="73"/>
    </location>
</feature>
<comment type="caution">
    <text evidence="8">Lacks conserved residue(s) required for the propagation of feature annotation.</text>
</comment>
<comment type="function">
    <text evidence="8">Catalyzes the stereoinversion of LL-2,6-diaminopimelate (L,L-DAP) to meso-diaminopimelate (meso-DAP), a precursor of L-lysine and an essential component of the bacterial peptidoglycan.</text>
</comment>
<dbReference type="PATRIC" id="fig|263475.3.peg.3278"/>
<organism evidence="10 11">
    <name type="scientific">Viridibacillus arvi</name>
    <dbReference type="NCBI Taxonomy" id="263475"/>
    <lineage>
        <taxon>Bacteria</taxon>
        <taxon>Bacillati</taxon>
        <taxon>Bacillota</taxon>
        <taxon>Bacilli</taxon>
        <taxon>Bacillales</taxon>
        <taxon>Caryophanaceae</taxon>
        <taxon>Viridibacillus</taxon>
    </lineage>
</organism>
<dbReference type="Proteomes" id="UP000036867">
    <property type="component" value="Unassembled WGS sequence"/>
</dbReference>
<dbReference type="HAMAP" id="MF_00197">
    <property type="entry name" value="DAP_epimerase"/>
    <property type="match status" value="1"/>
</dbReference>
<dbReference type="InterPro" id="IPR001653">
    <property type="entry name" value="DAP_epimerase_DapF"/>
</dbReference>
<comment type="pathway">
    <text evidence="1 8">Amino-acid biosynthesis; L-lysine biosynthesis via DAP pathway; DL-2,6-diaminopimelate from LL-2,6-diaminopimelate: step 1/1.</text>
</comment>
<keyword evidence="11" id="KW-1185">Reference proteome</keyword>
<feature type="active site" evidence="9">
    <location>
        <position position="73"/>
    </location>
</feature>
<reference evidence="11" key="1">
    <citation type="submission" date="2015-08" db="EMBL/GenBank/DDBJ databases">
        <title>Fjat-10028 dsm 16317.</title>
        <authorList>
            <person name="Liu B."/>
            <person name="Wang J."/>
            <person name="Zhu Y."/>
            <person name="Liu G."/>
            <person name="Chen Q."/>
            <person name="Chen Z."/>
            <person name="Lan J."/>
            <person name="Che J."/>
            <person name="Ge C."/>
            <person name="Shi H."/>
            <person name="Pan Z."/>
            <person name="Liu X."/>
        </authorList>
    </citation>
    <scope>NUCLEOTIDE SEQUENCE [LARGE SCALE GENOMIC DNA]</scope>
    <source>
        <strain evidence="11">DSM 16317</strain>
    </source>
</reference>
<evidence type="ECO:0000256" key="7">
    <source>
        <dbReference type="ARBA" id="ARBA00051712"/>
    </source>
</evidence>
<dbReference type="AlphaFoldDB" id="A0A0M0LD22"/>
<comment type="caution">
    <text evidence="10">The sequence shown here is derived from an EMBL/GenBank/DDBJ whole genome shotgun (WGS) entry which is preliminary data.</text>
</comment>
<sequence length="322" mass="35689">MLMQLHKVHGSGNTFYIFETNNEESMDWSKLGIWLCQKDNLGGADGLLLVAPSKIGLAKMRVINADGSEASMCGNGLRCVARYICEKHNVSEALIETMKAVLKVQKEASIFGSIPTYSVEIAPVSFDITSLPMFYKNKQQIRNELIEEFADDISFTAVSVPNPHLIGIVQSDKIINTQHQERLSSKLNGDNEYCPDGVNVSYVYPMDEDSIYVRTYERGVGFTNACGTAMTASALVSSIEGVVSASKVTVYNPGGFVQCHVQHNEEDYVLKLIGNATFVAELELNTEKEWLWQSVKETDEQKAYESLISYAETKTASIYLTS</sequence>
<dbReference type="NCBIfam" id="TIGR00652">
    <property type="entry name" value="DapF"/>
    <property type="match status" value="1"/>
</dbReference>
<proteinExistence type="inferred from homology"/>
<dbReference type="PANTHER" id="PTHR31689:SF0">
    <property type="entry name" value="DIAMINOPIMELATE EPIMERASE"/>
    <property type="match status" value="1"/>
</dbReference>
<dbReference type="GO" id="GO:0005829">
    <property type="term" value="C:cytosol"/>
    <property type="evidence" value="ECO:0007669"/>
    <property type="project" value="TreeGrafter"/>
</dbReference>
<protein>
    <recommendedName>
        <fullName evidence="3 8">Diaminopimelate epimerase</fullName>
        <shortName evidence="8">DAP epimerase</shortName>
        <ecNumber evidence="3 8">5.1.1.7</ecNumber>
    </recommendedName>
    <alternativeName>
        <fullName evidence="8">PLP-independent amino acid racemase</fullName>
    </alternativeName>
</protein>
<feature type="active site" description="Proton acceptor" evidence="8">
    <location>
        <position position="226"/>
    </location>
</feature>
<evidence type="ECO:0000256" key="8">
    <source>
        <dbReference type="HAMAP-Rule" id="MF_00197"/>
    </source>
</evidence>
<dbReference type="EC" id="5.1.1.7" evidence="3 8"/>
<evidence type="ECO:0000313" key="10">
    <source>
        <dbReference type="EMBL" id="KOO48812.1"/>
    </source>
</evidence>
<dbReference type="PANTHER" id="PTHR31689">
    <property type="entry name" value="DIAMINOPIMELATE EPIMERASE, CHLOROPLASTIC"/>
    <property type="match status" value="1"/>
</dbReference>